<dbReference type="AlphaFoldDB" id="A0A4R9AGT3"/>
<dbReference type="RefSeq" id="WP_134513651.1">
    <property type="nucleotide sequence ID" value="NZ_SOHJ01000004.1"/>
</dbReference>
<comment type="caution">
    <text evidence="1">The sequence shown here is derived from an EMBL/GenBank/DDBJ whole genome shotgun (WGS) entry which is preliminary data.</text>
</comment>
<protein>
    <recommendedName>
        <fullName evidence="3">AbiEi antitoxin C-terminal domain-containing protein</fullName>
    </recommendedName>
</protein>
<evidence type="ECO:0000313" key="2">
    <source>
        <dbReference type="Proteomes" id="UP000298170"/>
    </source>
</evidence>
<keyword evidence="2" id="KW-1185">Reference proteome</keyword>
<evidence type="ECO:0000313" key="1">
    <source>
        <dbReference type="EMBL" id="TFD61435.1"/>
    </source>
</evidence>
<proteinExistence type="predicted"/>
<name>A0A4R9AGT3_9MICO</name>
<gene>
    <name evidence="1" type="ORF">E3T39_05095</name>
</gene>
<accession>A0A4R9AGT3</accession>
<sequence length="354" mass="39478">MSQPDPEPSDGFSIVPRSSAGLISQTSTDPDPCDGLILASDLASALGVDFRLRRESTRGRLQRVSRGLYYPSARWNQLREDQRYLIRVRGAALIRRGQAVLCHHSAAVLWGLPMLVGWPGEVHLLTERASGGRSDPGIRRHALGVDARDVTTIDGLLVTTIERTVVDLAATLDLKSAVALVDRALYRDRFGRTPTLTTKVALLATLERMLPFRGSRRARAIIQFGTHLSGSPAESASRVNIALSGFPEPELQHPFIVDGKECETDFYWRDIDGVGECDGRDKYFNPKYLAGRSPEQVQYDEKLREDGIRRQVHGFTRWPASVGMSQYPLRRRLLEFGLQPGPQRALRGLERTQP</sequence>
<evidence type="ECO:0008006" key="3">
    <source>
        <dbReference type="Google" id="ProtNLM"/>
    </source>
</evidence>
<organism evidence="1 2">
    <name type="scientific">Cryobacterium suzukii</name>
    <dbReference type="NCBI Taxonomy" id="1259198"/>
    <lineage>
        <taxon>Bacteria</taxon>
        <taxon>Bacillati</taxon>
        <taxon>Actinomycetota</taxon>
        <taxon>Actinomycetes</taxon>
        <taxon>Micrococcales</taxon>
        <taxon>Microbacteriaceae</taxon>
        <taxon>Cryobacterium</taxon>
    </lineage>
</organism>
<dbReference type="EMBL" id="SOHJ01000004">
    <property type="protein sequence ID" value="TFD61435.1"/>
    <property type="molecule type" value="Genomic_DNA"/>
</dbReference>
<reference evidence="1 2" key="1">
    <citation type="submission" date="2019-03" db="EMBL/GenBank/DDBJ databases">
        <title>Genomics of glacier-inhabiting Cryobacterium strains.</title>
        <authorList>
            <person name="Liu Q."/>
            <person name="Xin Y.-H."/>
        </authorList>
    </citation>
    <scope>NUCLEOTIDE SEQUENCE [LARGE SCALE GENOMIC DNA]</scope>
    <source>
        <strain evidence="1 2">Sr39</strain>
    </source>
</reference>
<dbReference type="OrthoDB" id="5517693at2"/>
<dbReference type="Proteomes" id="UP000298170">
    <property type="component" value="Unassembled WGS sequence"/>
</dbReference>